<evidence type="ECO:0000256" key="3">
    <source>
        <dbReference type="ARBA" id="ARBA00023163"/>
    </source>
</evidence>
<evidence type="ECO:0000256" key="1">
    <source>
        <dbReference type="ARBA" id="ARBA00023015"/>
    </source>
</evidence>
<dbReference type="PROSITE" id="PS50937">
    <property type="entry name" value="HTH_MERR_2"/>
    <property type="match status" value="1"/>
</dbReference>
<dbReference type="InterPro" id="IPR009061">
    <property type="entry name" value="DNA-bd_dom_put_sf"/>
</dbReference>
<dbReference type="PATRIC" id="fig|33059.14.peg.1852"/>
<keyword evidence="1" id="KW-0805">Transcription regulation</keyword>
<dbReference type="InterPro" id="IPR047057">
    <property type="entry name" value="MerR_fam"/>
</dbReference>
<dbReference type="CDD" id="cd04770">
    <property type="entry name" value="HTH_HMRTR"/>
    <property type="match status" value="1"/>
</dbReference>
<name>A0A1E7YP85_9PROT</name>
<dbReference type="RefSeq" id="WP_041636105.1">
    <property type="nucleotide sequence ID" value="NZ_CP026328.2"/>
</dbReference>
<dbReference type="SUPFAM" id="SSF46955">
    <property type="entry name" value="Putative DNA-binding domain"/>
    <property type="match status" value="1"/>
</dbReference>
<protein>
    <recommendedName>
        <fullName evidence="5">HTH merR-type domain-containing protein</fullName>
    </recommendedName>
</protein>
<keyword evidence="2" id="KW-0238">DNA-binding</keyword>
<reference evidence="6 7" key="1">
    <citation type="submission" date="2016-06" db="EMBL/GenBank/DDBJ databases">
        <title>Gene turnover analysis identifies the evolutionary adaptation of the extremophile Acidithiobacillus caldus.</title>
        <authorList>
            <person name="Zhang X."/>
        </authorList>
    </citation>
    <scope>NUCLEOTIDE SEQUENCE [LARGE SCALE GENOMIC DNA]</scope>
    <source>
        <strain evidence="6 7">DX</strain>
    </source>
</reference>
<evidence type="ECO:0000256" key="2">
    <source>
        <dbReference type="ARBA" id="ARBA00023125"/>
    </source>
</evidence>
<comment type="caution">
    <text evidence="6">The sequence shown here is derived from an EMBL/GenBank/DDBJ whole genome shotgun (WGS) entry which is preliminary data.</text>
</comment>
<dbReference type="PRINTS" id="PR00040">
    <property type="entry name" value="HTHMERR"/>
</dbReference>
<keyword evidence="3" id="KW-0804">Transcription</keyword>
<dbReference type="GO" id="GO:0003677">
    <property type="term" value="F:DNA binding"/>
    <property type="evidence" value="ECO:0007669"/>
    <property type="project" value="UniProtKB-KW"/>
</dbReference>
<dbReference type="InterPro" id="IPR000551">
    <property type="entry name" value="MerR-type_HTH_dom"/>
</dbReference>
<dbReference type="AlphaFoldDB" id="A0A1E7YP85"/>
<feature type="domain" description="HTH merR-type" evidence="5">
    <location>
        <begin position="1"/>
        <end position="71"/>
    </location>
</feature>
<accession>A0A1E7YP85</accession>
<dbReference type="GeneID" id="92931091"/>
<proteinExistence type="predicted"/>
<evidence type="ECO:0000313" key="7">
    <source>
        <dbReference type="Proteomes" id="UP000175616"/>
    </source>
</evidence>
<evidence type="ECO:0000313" key="6">
    <source>
        <dbReference type="EMBL" id="OFC36884.1"/>
    </source>
</evidence>
<dbReference type="Pfam" id="PF00376">
    <property type="entry name" value="MerR"/>
    <property type="match status" value="1"/>
</dbReference>
<feature type="coiled-coil region" evidence="4">
    <location>
        <begin position="83"/>
        <end position="110"/>
    </location>
</feature>
<dbReference type="InterPro" id="IPR015358">
    <property type="entry name" value="Tscrpt_reg_MerR_DNA-bd"/>
</dbReference>
<dbReference type="PANTHER" id="PTHR30204">
    <property type="entry name" value="REDOX-CYCLING DRUG-SENSING TRANSCRIPTIONAL ACTIVATOR SOXR"/>
    <property type="match status" value="1"/>
</dbReference>
<gene>
    <name evidence="6" type="ORF">BAE27_05160</name>
</gene>
<dbReference type="GO" id="GO:0003700">
    <property type="term" value="F:DNA-binding transcription factor activity"/>
    <property type="evidence" value="ECO:0007669"/>
    <property type="project" value="InterPro"/>
</dbReference>
<organism evidence="6 7">
    <name type="scientific">Acidithiobacillus caldus</name>
    <dbReference type="NCBI Taxonomy" id="33059"/>
    <lineage>
        <taxon>Bacteria</taxon>
        <taxon>Pseudomonadati</taxon>
        <taxon>Pseudomonadota</taxon>
        <taxon>Acidithiobacillia</taxon>
        <taxon>Acidithiobacillales</taxon>
        <taxon>Acidithiobacillaceae</taxon>
        <taxon>Acidithiobacillus</taxon>
    </lineage>
</organism>
<dbReference type="EMBL" id="LZYE01000112">
    <property type="protein sequence ID" value="OFC36884.1"/>
    <property type="molecule type" value="Genomic_DNA"/>
</dbReference>
<dbReference type="SMART" id="SM00422">
    <property type="entry name" value="HTH_MERR"/>
    <property type="match status" value="1"/>
</dbReference>
<sequence>MGYRIGVLAKDVGVLPDTIRYYEKLGLMNSPPRMRGGVRQYTAMDRDRLRFIRQAKNMGFTLKQVDELLKLRDSQMPLREDVRALAREKMEEIEARITELEHLRAQLRILTNLCECESGEECPILSAIEGR</sequence>
<dbReference type="PANTHER" id="PTHR30204:SF92">
    <property type="entry name" value="HTH-TYPE TRANSCRIPTIONAL REGULATOR ZNTR"/>
    <property type="match status" value="1"/>
</dbReference>
<evidence type="ECO:0000256" key="4">
    <source>
        <dbReference type="SAM" id="Coils"/>
    </source>
</evidence>
<keyword evidence="4" id="KW-0175">Coiled coil</keyword>
<evidence type="ECO:0000259" key="5">
    <source>
        <dbReference type="PROSITE" id="PS50937"/>
    </source>
</evidence>
<dbReference type="Proteomes" id="UP000175616">
    <property type="component" value="Unassembled WGS sequence"/>
</dbReference>
<dbReference type="Gene3D" id="1.10.1660.10">
    <property type="match status" value="1"/>
</dbReference>
<dbReference type="Pfam" id="PF09278">
    <property type="entry name" value="MerR-DNA-bind"/>
    <property type="match status" value="1"/>
</dbReference>